<keyword evidence="4 7" id="KW-0500">Molybdenum</keyword>
<dbReference type="PANTHER" id="PTHR10192">
    <property type="entry name" value="MOLYBDOPTERIN BIOSYNTHESIS PROTEIN"/>
    <property type="match status" value="1"/>
</dbReference>
<dbReference type="Pfam" id="PF00994">
    <property type="entry name" value="MoCF_biosynth"/>
    <property type="match status" value="1"/>
</dbReference>
<dbReference type="RefSeq" id="WP_052204695.1">
    <property type="nucleotide sequence ID" value="NZ_CP012342.1"/>
</dbReference>
<evidence type="ECO:0000256" key="2">
    <source>
        <dbReference type="ARBA" id="ARBA00005046"/>
    </source>
</evidence>
<dbReference type="Gene3D" id="2.40.340.10">
    <property type="entry name" value="MoeA, C-terminal, domain IV"/>
    <property type="match status" value="1"/>
</dbReference>
<evidence type="ECO:0000256" key="1">
    <source>
        <dbReference type="ARBA" id="ARBA00002901"/>
    </source>
</evidence>
<dbReference type="Proteomes" id="UP000060016">
    <property type="component" value="Chromosome"/>
</dbReference>
<dbReference type="AlphaFoldDB" id="A0A0K1RBK7"/>
<feature type="domain" description="MoaB/Mog" evidence="8">
    <location>
        <begin position="178"/>
        <end position="311"/>
    </location>
</feature>
<evidence type="ECO:0000256" key="4">
    <source>
        <dbReference type="ARBA" id="ARBA00022505"/>
    </source>
</evidence>
<dbReference type="InterPro" id="IPR005110">
    <property type="entry name" value="MoeA_linker/N"/>
</dbReference>
<sequence>MARTPEDHLAAVRALAPTLPAETFPVTEAAGRFLAQDVLAKCDAPSFDNSQMDGYALPQAGAATWRVGPTVPAGVDPDECYPQGLDCAAPVMTGTKLPAGTAAVVPVEACTPGEFVNEGAEISVPDCPPGQFVRLAGSDIRAGDLLAPAGAVVTPALIGALIGQGIAEVQVRRRARILTITGGKEIGGTGAASIPDSNGPMLTVLAQLHGIDVVGTLRTNDDPNDLERAVTHAVDTLTPDAIVTSGGISHGKFEVIRQVFTDGWYGHVAQQPGGPQGLSTFAGVPVLSLPGNPISTLVSFRLYVAPVFGHAPAPVWVPLAADTTGLDNREQFLRGRLIDGQAHPIGGPGSHLLSQASQADCLIRIPVAATLRAGELVMVYPL</sequence>
<dbReference type="STRING" id="156976.AK829_04665"/>
<dbReference type="PATRIC" id="fig|156976.3.peg.926"/>
<dbReference type="SMART" id="SM00852">
    <property type="entry name" value="MoCF_biosynth"/>
    <property type="match status" value="1"/>
</dbReference>
<keyword evidence="7" id="KW-0460">Magnesium</keyword>
<proteinExistence type="inferred from homology"/>
<dbReference type="Gene3D" id="3.40.980.10">
    <property type="entry name" value="MoaB/Mog-like domain"/>
    <property type="match status" value="1"/>
</dbReference>
<dbReference type="InterPro" id="IPR036135">
    <property type="entry name" value="MoeA_linker/N_sf"/>
</dbReference>
<evidence type="ECO:0000256" key="7">
    <source>
        <dbReference type="RuleBase" id="RU365090"/>
    </source>
</evidence>
<comment type="cofactor">
    <cofactor evidence="7">
        <name>Mg(2+)</name>
        <dbReference type="ChEBI" id="CHEBI:18420"/>
    </cofactor>
</comment>
<dbReference type="CDD" id="cd00887">
    <property type="entry name" value="MoeA"/>
    <property type="match status" value="1"/>
</dbReference>
<comment type="pathway">
    <text evidence="2 7">Cofactor biosynthesis; molybdopterin biosynthesis.</text>
</comment>
<keyword evidence="10" id="KW-1185">Reference proteome</keyword>
<dbReference type="KEGG" id="crie:AK829_04665"/>
<dbReference type="InterPro" id="IPR036425">
    <property type="entry name" value="MoaB/Mog-like_dom_sf"/>
</dbReference>
<gene>
    <name evidence="9" type="ORF">AK829_04665</name>
</gene>
<dbReference type="GO" id="GO:0005829">
    <property type="term" value="C:cytosol"/>
    <property type="evidence" value="ECO:0007669"/>
    <property type="project" value="TreeGrafter"/>
</dbReference>
<evidence type="ECO:0000256" key="6">
    <source>
        <dbReference type="ARBA" id="ARBA00047317"/>
    </source>
</evidence>
<comment type="function">
    <text evidence="1 7">Catalyzes the insertion of molybdate into adenylated molybdopterin with the concomitant release of AMP.</text>
</comment>
<protein>
    <recommendedName>
        <fullName evidence="7">Molybdopterin molybdenumtransferase</fullName>
        <ecNumber evidence="7">2.10.1.1</ecNumber>
    </recommendedName>
</protein>
<reference evidence="9 10" key="1">
    <citation type="submission" date="2015-08" db="EMBL/GenBank/DDBJ databases">
        <authorList>
            <person name="Babu N.S."/>
            <person name="Beckwith C.J."/>
            <person name="Beseler K.G."/>
            <person name="Brison A."/>
            <person name="Carone J.V."/>
            <person name="Caskin T.P."/>
            <person name="Diamond M."/>
            <person name="Durham M.E."/>
            <person name="Foxe J.M."/>
            <person name="Go M."/>
            <person name="Henderson B.A."/>
            <person name="Jones I.B."/>
            <person name="McGettigan J.A."/>
            <person name="Micheletti S.J."/>
            <person name="Nasrallah M.E."/>
            <person name="Ortiz D."/>
            <person name="Piller C.R."/>
            <person name="Privatt S.R."/>
            <person name="Schneider S.L."/>
            <person name="Sharp S."/>
            <person name="Smith T.C."/>
            <person name="Stanton J.D."/>
            <person name="Ullery H.E."/>
            <person name="Wilson R.J."/>
            <person name="Serrano M.G."/>
            <person name="Buck G."/>
            <person name="Lee V."/>
            <person name="Wang Y."/>
            <person name="Carvalho R."/>
            <person name="Voegtly L."/>
            <person name="Shi R."/>
            <person name="Duckworth R."/>
            <person name="Johnson A."/>
            <person name="Loviza R."/>
            <person name="Walstead R."/>
            <person name="Shah Z."/>
            <person name="Kiflezghi M."/>
            <person name="Wade K."/>
            <person name="Ball S.L."/>
            <person name="Bradley K.W."/>
            <person name="Asai D.J."/>
            <person name="Bowman C.A."/>
            <person name="Russell D.A."/>
            <person name="Pope W.H."/>
            <person name="Jacobs-Sera D."/>
            <person name="Hendrix R.W."/>
            <person name="Hatfull G.F."/>
        </authorList>
    </citation>
    <scope>NUCLEOTIDE SEQUENCE [LARGE SCALE GENOMIC DNA]</scope>
    <source>
        <strain evidence="9 10">PUDD_83A45</strain>
    </source>
</reference>
<dbReference type="EC" id="2.10.1.1" evidence="7"/>
<dbReference type="EMBL" id="CP012342">
    <property type="protein sequence ID" value="AKV58581.1"/>
    <property type="molecule type" value="Genomic_DNA"/>
</dbReference>
<evidence type="ECO:0000259" key="8">
    <source>
        <dbReference type="SMART" id="SM00852"/>
    </source>
</evidence>
<name>A0A0K1RBK7_9CORY</name>
<comment type="similarity">
    <text evidence="3 7">Belongs to the MoeA family.</text>
</comment>
<dbReference type="InterPro" id="IPR005111">
    <property type="entry name" value="MoeA_C_domain_IV"/>
</dbReference>
<dbReference type="SUPFAM" id="SSF53218">
    <property type="entry name" value="Molybdenum cofactor biosynthesis proteins"/>
    <property type="match status" value="1"/>
</dbReference>
<dbReference type="GO" id="GO:0046872">
    <property type="term" value="F:metal ion binding"/>
    <property type="evidence" value="ECO:0007669"/>
    <property type="project" value="UniProtKB-UniRule"/>
</dbReference>
<accession>A0A0K1RBK7</accession>
<dbReference type="Pfam" id="PF03453">
    <property type="entry name" value="MoeA_N"/>
    <property type="match status" value="1"/>
</dbReference>
<evidence type="ECO:0000256" key="3">
    <source>
        <dbReference type="ARBA" id="ARBA00010763"/>
    </source>
</evidence>
<dbReference type="Gene3D" id="2.170.190.11">
    <property type="entry name" value="Molybdopterin biosynthesis moea protein, domain 3"/>
    <property type="match status" value="1"/>
</dbReference>
<dbReference type="UniPathway" id="UPA00344"/>
<dbReference type="GO" id="GO:0006777">
    <property type="term" value="P:Mo-molybdopterin cofactor biosynthetic process"/>
    <property type="evidence" value="ECO:0007669"/>
    <property type="project" value="UniProtKB-UniRule"/>
</dbReference>
<evidence type="ECO:0000313" key="10">
    <source>
        <dbReference type="Proteomes" id="UP000060016"/>
    </source>
</evidence>
<evidence type="ECO:0000313" key="9">
    <source>
        <dbReference type="EMBL" id="AKV58581.1"/>
    </source>
</evidence>
<organism evidence="9 10">
    <name type="scientific">Corynebacterium riegelii</name>
    <dbReference type="NCBI Taxonomy" id="156976"/>
    <lineage>
        <taxon>Bacteria</taxon>
        <taxon>Bacillati</taxon>
        <taxon>Actinomycetota</taxon>
        <taxon>Actinomycetes</taxon>
        <taxon>Mycobacteriales</taxon>
        <taxon>Corynebacteriaceae</taxon>
        <taxon>Corynebacterium</taxon>
    </lineage>
</organism>
<keyword evidence="7" id="KW-0808">Transferase</keyword>
<dbReference type="SUPFAM" id="SSF63882">
    <property type="entry name" value="MoeA N-terminal region -like"/>
    <property type="match status" value="1"/>
</dbReference>
<dbReference type="InterPro" id="IPR036688">
    <property type="entry name" value="MoeA_C_domain_IV_sf"/>
</dbReference>
<dbReference type="Pfam" id="PF03454">
    <property type="entry name" value="MoeA_C"/>
    <property type="match status" value="1"/>
</dbReference>
<dbReference type="InterPro" id="IPR038987">
    <property type="entry name" value="MoeA-like"/>
</dbReference>
<dbReference type="SUPFAM" id="SSF63867">
    <property type="entry name" value="MoeA C-terminal domain-like"/>
    <property type="match status" value="1"/>
</dbReference>
<dbReference type="PANTHER" id="PTHR10192:SF5">
    <property type="entry name" value="GEPHYRIN"/>
    <property type="match status" value="1"/>
</dbReference>
<comment type="catalytic activity">
    <reaction evidence="6">
        <text>adenylyl-molybdopterin + molybdate = Mo-molybdopterin + AMP + H(+)</text>
        <dbReference type="Rhea" id="RHEA:35047"/>
        <dbReference type="ChEBI" id="CHEBI:15378"/>
        <dbReference type="ChEBI" id="CHEBI:36264"/>
        <dbReference type="ChEBI" id="CHEBI:62727"/>
        <dbReference type="ChEBI" id="CHEBI:71302"/>
        <dbReference type="ChEBI" id="CHEBI:456215"/>
        <dbReference type="EC" id="2.10.1.1"/>
    </reaction>
</comment>
<keyword evidence="5 7" id="KW-0501">Molybdenum cofactor biosynthesis</keyword>
<evidence type="ECO:0000256" key="5">
    <source>
        <dbReference type="ARBA" id="ARBA00023150"/>
    </source>
</evidence>
<dbReference type="InterPro" id="IPR001453">
    <property type="entry name" value="MoaB/Mog_dom"/>
</dbReference>
<dbReference type="Gene3D" id="3.90.105.10">
    <property type="entry name" value="Molybdopterin biosynthesis moea protein, domain 2"/>
    <property type="match status" value="1"/>
</dbReference>
<dbReference type="GO" id="GO:0061599">
    <property type="term" value="F:molybdopterin molybdotransferase activity"/>
    <property type="evidence" value="ECO:0007669"/>
    <property type="project" value="UniProtKB-UniRule"/>
</dbReference>
<keyword evidence="7" id="KW-0479">Metal-binding</keyword>